<dbReference type="SUPFAM" id="SSF48019">
    <property type="entry name" value="post-AAA+ oligomerization domain-like"/>
    <property type="match status" value="1"/>
</dbReference>
<dbReference type="PANTHER" id="PTHR34388:SF1">
    <property type="entry name" value="DNA POLYMERASE III SUBUNIT DELTA"/>
    <property type="match status" value="1"/>
</dbReference>
<evidence type="ECO:0000313" key="8">
    <source>
        <dbReference type="EMBL" id="GGE06827.1"/>
    </source>
</evidence>
<evidence type="ECO:0000256" key="4">
    <source>
        <dbReference type="ARBA" id="ARBA00022705"/>
    </source>
</evidence>
<dbReference type="Gene3D" id="3.40.50.300">
    <property type="entry name" value="P-loop containing nucleotide triphosphate hydrolases"/>
    <property type="match status" value="1"/>
</dbReference>
<name>A0A917E6Z5_9HYPH</name>
<accession>A0A917E6Z5</accession>
<evidence type="ECO:0000256" key="1">
    <source>
        <dbReference type="ARBA" id="ARBA00012417"/>
    </source>
</evidence>
<dbReference type="Proteomes" id="UP000644699">
    <property type="component" value="Unassembled WGS sequence"/>
</dbReference>
<reference evidence="8" key="2">
    <citation type="submission" date="2020-09" db="EMBL/GenBank/DDBJ databases">
        <authorList>
            <person name="Sun Q."/>
            <person name="Zhou Y."/>
        </authorList>
    </citation>
    <scope>NUCLEOTIDE SEQUENCE</scope>
    <source>
        <strain evidence="8">CGMCC 1.15367</strain>
    </source>
</reference>
<comment type="caution">
    <text evidence="8">The sequence shown here is derived from an EMBL/GenBank/DDBJ whole genome shotgun (WGS) entry which is preliminary data.</text>
</comment>
<dbReference type="InterPro" id="IPR005790">
    <property type="entry name" value="DNA_polIII_delta"/>
</dbReference>
<dbReference type="GO" id="GO:0009360">
    <property type="term" value="C:DNA polymerase III complex"/>
    <property type="evidence" value="ECO:0007669"/>
    <property type="project" value="TreeGrafter"/>
</dbReference>
<dbReference type="NCBIfam" id="TIGR01128">
    <property type="entry name" value="holA"/>
    <property type="match status" value="1"/>
</dbReference>
<dbReference type="AlphaFoldDB" id="A0A917E6Z5"/>
<dbReference type="GO" id="GO:0003887">
    <property type="term" value="F:DNA-directed DNA polymerase activity"/>
    <property type="evidence" value="ECO:0007669"/>
    <property type="project" value="UniProtKB-KW"/>
</dbReference>
<dbReference type="Gene3D" id="1.10.8.60">
    <property type="match status" value="1"/>
</dbReference>
<proteinExistence type="inferred from homology"/>
<dbReference type="EMBL" id="BMIQ01000004">
    <property type="protein sequence ID" value="GGE06827.1"/>
    <property type="molecule type" value="Genomic_DNA"/>
</dbReference>
<dbReference type="RefSeq" id="WP_188909385.1">
    <property type="nucleotide sequence ID" value="NZ_BMIQ01000004.1"/>
</dbReference>
<evidence type="ECO:0000313" key="9">
    <source>
        <dbReference type="Proteomes" id="UP000644699"/>
    </source>
</evidence>
<keyword evidence="9" id="KW-1185">Reference proteome</keyword>
<comment type="similarity">
    <text evidence="6">Belongs to the DNA polymerase HolA subunit family.</text>
</comment>
<dbReference type="EC" id="2.7.7.7" evidence="1"/>
<evidence type="ECO:0000256" key="2">
    <source>
        <dbReference type="ARBA" id="ARBA00022679"/>
    </source>
</evidence>
<dbReference type="SUPFAM" id="SSF52540">
    <property type="entry name" value="P-loop containing nucleoside triphosphate hydrolases"/>
    <property type="match status" value="1"/>
</dbReference>
<dbReference type="InterPro" id="IPR008921">
    <property type="entry name" value="DNA_pol3_clamp-load_cplx_C"/>
</dbReference>
<dbReference type="GO" id="GO:0006261">
    <property type="term" value="P:DNA-templated DNA replication"/>
    <property type="evidence" value="ECO:0007669"/>
    <property type="project" value="TreeGrafter"/>
</dbReference>
<dbReference type="GO" id="GO:0003677">
    <property type="term" value="F:DNA binding"/>
    <property type="evidence" value="ECO:0007669"/>
    <property type="project" value="InterPro"/>
</dbReference>
<evidence type="ECO:0000256" key="6">
    <source>
        <dbReference type="ARBA" id="ARBA00034754"/>
    </source>
</evidence>
<reference evidence="8" key="1">
    <citation type="journal article" date="2014" name="Int. J. Syst. Evol. Microbiol.">
        <title>Complete genome sequence of Corynebacterium casei LMG S-19264T (=DSM 44701T), isolated from a smear-ripened cheese.</title>
        <authorList>
            <consortium name="US DOE Joint Genome Institute (JGI-PGF)"/>
            <person name="Walter F."/>
            <person name="Albersmeier A."/>
            <person name="Kalinowski J."/>
            <person name="Ruckert C."/>
        </authorList>
    </citation>
    <scope>NUCLEOTIDE SEQUENCE</scope>
    <source>
        <strain evidence="8">CGMCC 1.15367</strain>
    </source>
</reference>
<gene>
    <name evidence="8" type="ORF">GCM10011390_27390</name>
</gene>
<organism evidence="8 9">
    <name type="scientific">Aureimonas endophytica</name>
    <dbReference type="NCBI Taxonomy" id="2027858"/>
    <lineage>
        <taxon>Bacteria</taxon>
        <taxon>Pseudomonadati</taxon>
        <taxon>Pseudomonadota</taxon>
        <taxon>Alphaproteobacteria</taxon>
        <taxon>Hyphomicrobiales</taxon>
        <taxon>Aurantimonadaceae</taxon>
        <taxon>Aureimonas</taxon>
    </lineage>
</organism>
<keyword evidence="3" id="KW-0548">Nucleotidyltransferase</keyword>
<comment type="catalytic activity">
    <reaction evidence="7">
        <text>DNA(n) + a 2'-deoxyribonucleoside 5'-triphosphate = DNA(n+1) + diphosphate</text>
        <dbReference type="Rhea" id="RHEA:22508"/>
        <dbReference type="Rhea" id="RHEA-COMP:17339"/>
        <dbReference type="Rhea" id="RHEA-COMP:17340"/>
        <dbReference type="ChEBI" id="CHEBI:33019"/>
        <dbReference type="ChEBI" id="CHEBI:61560"/>
        <dbReference type="ChEBI" id="CHEBI:173112"/>
        <dbReference type="EC" id="2.7.7.7"/>
    </reaction>
</comment>
<keyword evidence="5" id="KW-0239">DNA-directed DNA polymerase</keyword>
<evidence type="ECO:0000256" key="7">
    <source>
        <dbReference type="ARBA" id="ARBA00049244"/>
    </source>
</evidence>
<sequence length="352" mass="37331">MAQRKAGEVEAFLSRPDTSFPVVLLYGPDSGLVAERAARVAALSGADLGDPFSAVTLSADEVEKDAGRLFDEARTVSMFGGRRLVRIRGAGGGTYRALAGALAELGAQPPPEVTVVIEAGDLKPSSPLRAAVEKARAAMALPCYPDEGRALDGMIDAEMQAASLKIGREAREALRERLGANRLASRGEVRKLALYCLGQTEVSLADVEAVVGDVSSETVDEAVDAAASGEVKRLPELLERLASAGTAPFALQQAVLRHFQALQLMRERVERHNDSIPRVVEARRPNFRRKPAFEAALGTWTLEALARALARIEAAILATRKEAPLASAIVADLLIGLAVEAARLRSRGAGRG</sequence>
<keyword evidence="4" id="KW-0235">DNA replication</keyword>
<protein>
    <recommendedName>
        <fullName evidence="1">DNA-directed DNA polymerase</fullName>
        <ecNumber evidence="1">2.7.7.7</ecNumber>
    </recommendedName>
</protein>
<dbReference type="PANTHER" id="PTHR34388">
    <property type="entry name" value="DNA POLYMERASE III SUBUNIT DELTA"/>
    <property type="match status" value="1"/>
</dbReference>
<dbReference type="Gene3D" id="1.20.272.10">
    <property type="match status" value="1"/>
</dbReference>
<keyword evidence="2" id="KW-0808">Transferase</keyword>
<evidence type="ECO:0000256" key="5">
    <source>
        <dbReference type="ARBA" id="ARBA00022932"/>
    </source>
</evidence>
<evidence type="ECO:0000256" key="3">
    <source>
        <dbReference type="ARBA" id="ARBA00022695"/>
    </source>
</evidence>
<dbReference type="InterPro" id="IPR027417">
    <property type="entry name" value="P-loop_NTPase"/>
</dbReference>